<dbReference type="Proteomes" id="UP000186940">
    <property type="component" value="Unassembled WGS sequence"/>
</dbReference>
<dbReference type="Pfam" id="PF00534">
    <property type="entry name" value="Glycos_transf_1"/>
    <property type="match status" value="1"/>
</dbReference>
<gene>
    <name evidence="4" type="ORF">SCAL_001415</name>
</gene>
<dbReference type="STRING" id="1838285.SCAL_001415"/>
<dbReference type="PANTHER" id="PTHR46401:SF2">
    <property type="entry name" value="GLYCOSYLTRANSFERASE WBBK-RELATED"/>
    <property type="match status" value="1"/>
</dbReference>
<evidence type="ECO:0000313" key="5">
    <source>
        <dbReference type="Proteomes" id="UP000186940"/>
    </source>
</evidence>
<comment type="caution">
    <text evidence="4">The sequence shown here is derived from an EMBL/GenBank/DDBJ whole genome shotgun (WGS) entry which is preliminary data.</text>
</comment>
<dbReference type="GO" id="GO:0016757">
    <property type="term" value="F:glycosyltransferase activity"/>
    <property type="evidence" value="ECO:0007669"/>
    <property type="project" value="InterPro"/>
</dbReference>
<feature type="domain" description="Glycosyl transferase family 1" evidence="2">
    <location>
        <begin position="177"/>
        <end position="338"/>
    </location>
</feature>
<dbReference type="Pfam" id="PF13439">
    <property type="entry name" value="Glyco_transf_4"/>
    <property type="match status" value="1"/>
</dbReference>
<feature type="domain" description="Glycosyltransferase subfamily 4-like N-terminal" evidence="3">
    <location>
        <begin position="22"/>
        <end position="172"/>
    </location>
</feature>
<evidence type="ECO:0000259" key="3">
    <source>
        <dbReference type="Pfam" id="PF13439"/>
    </source>
</evidence>
<dbReference type="Gene3D" id="3.40.50.2000">
    <property type="entry name" value="Glycogen Phosphorylase B"/>
    <property type="match status" value="2"/>
</dbReference>
<dbReference type="SUPFAM" id="SSF53756">
    <property type="entry name" value="UDP-Glycosyltransferase/glycogen phosphorylase"/>
    <property type="match status" value="1"/>
</dbReference>
<dbReference type="CDD" id="cd03801">
    <property type="entry name" value="GT4_PimA-like"/>
    <property type="match status" value="1"/>
</dbReference>
<evidence type="ECO:0000259" key="2">
    <source>
        <dbReference type="Pfam" id="PF00534"/>
    </source>
</evidence>
<dbReference type="AlphaFoldDB" id="A0A1F2P804"/>
<dbReference type="InterPro" id="IPR028098">
    <property type="entry name" value="Glyco_trans_4-like_N"/>
</dbReference>
<keyword evidence="1 4" id="KW-0808">Transferase</keyword>
<evidence type="ECO:0000313" key="4">
    <source>
        <dbReference type="EMBL" id="OFV67497.1"/>
    </source>
</evidence>
<reference evidence="4" key="1">
    <citation type="submission" date="2016-05" db="EMBL/GenBank/DDBJ databases">
        <title>Microbial consortia oxidize butane by reversing methanogenesis.</title>
        <authorList>
            <person name="Laso-Perez R."/>
            <person name="Richter M."/>
            <person name="Wegener G."/>
            <person name="Musat F."/>
        </authorList>
    </citation>
    <scope>NUCLEOTIDE SEQUENCE [LARGE SCALE GENOMIC DNA]</scope>
    <source>
        <strain evidence="4">BOX2</strain>
    </source>
</reference>
<evidence type="ECO:0000256" key="1">
    <source>
        <dbReference type="ARBA" id="ARBA00022679"/>
    </source>
</evidence>
<keyword evidence="5" id="KW-1185">Reference proteome</keyword>
<accession>A0A1F2P804</accession>
<sequence length="356" mass="40338">MTRGEGKTKICLISKQFYPATIGGAELYMYEIFKRIREENKVTILTYDDVDYEEAEVIHLPGIHFAIRSFLFSIIAGLKARLGDYDVVHINGYWGEFSGLFVKTAIVTVHDVGFLGRKGLLNKIRFFLLDKAMRSSRKVITVSERSKKEILRGFKIDEEKIRVIPAGIDPEKYITSAPPGDGKVILSFGRFARNKGYEYLIDAFKIVNERIEDAHLVIAGYAEDKSYITELVDRTGGMKNVQILQNPSEERKIQLFATCDIYCQPSIADEGFGITILEAMASSKPCIATDIFSGVGHLPEEFLVKAGDKDELASRIIEILNSDYRTIGAEMRRRAEKYSWDNIVRETLSLYREVEA</sequence>
<dbReference type="EMBL" id="LYOS01000004">
    <property type="protein sequence ID" value="OFV67497.1"/>
    <property type="molecule type" value="Genomic_DNA"/>
</dbReference>
<organism evidence="4 5">
    <name type="scientific">Candidatus Syntropharchaeum caldarium</name>
    <dbReference type="NCBI Taxonomy" id="1838285"/>
    <lineage>
        <taxon>Archaea</taxon>
        <taxon>Methanobacteriati</taxon>
        <taxon>Methanobacteriota</taxon>
        <taxon>Stenosarchaea group</taxon>
        <taxon>Methanomicrobia</taxon>
        <taxon>Methanosarcinales</taxon>
        <taxon>ANME-2 cluster</taxon>
        <taxon>Candidatus Syntropharchaeum</taxon>
    </lineage>
</organism>
<proteinExistence type="predicted"/>
<dbReference type="PANTHER" id="PTHR46401">
    <property type="entry name" value="GLYCOSYLTRANSFERASE WBBK-RELATED"/>
    <property type="match status" value="1"/>
</dbReference>
<name>A0A1F2P804_9EURY</name>
<protein>
    <submittedName>
        <fullName evidence="4">Glycosyl transferase family 1</fullName>
    </submittedName>
</protein>
<dbReference type="InterPro" id="IPR001296">
    <property type="entry name" value="Glyco_trans_1"/>
</dbReference>